<sequence length="107" mass="11736">MMKEKEPPVPKERAETTRQALLEALRSGRSTARALSVTLGLREKDVLAHLEHVARSLAGQGSALGVSPATCLGCGYVFEDRRAFGRPSRCPRCKGERIEAPKFFVEP</sequence>
<proteinExistence type="predicted"/>
<dbReference type="SUPFAM" id="SSF46785">
    <property type="entry name" value="Winged helix' DNA-binding domain"/>
    <property type="match status" value="1"/>
</dbReference>
<feature type="domain" description="PF0610-like winged HTH N-terminal" evidence="1">
    <location>
        <begin position="16"/>
        <end position="63"/>
    </location>
</feature>
<dbReference type="InterPro" id="IPR036390">
    <property type="entry name" value="WH_DNA-bd_sf"/>
</dbReference>
<evidence type="ECO:0000313" key="4">
    <source>
        <dbReference type="Proteomes" id="UP000309215"/>
    </source>
</evidence>
<dbReference type="Pfam" id="PF21476">
    <property type="entry name" value="PF0610-like_N"/>
    <property type="match status" value="1"/>
</dbReference>
<accession>A0A4V5PNB6</accession>
<dbReference type="InterPro" id="IPR057022">
    <property type="entry name" value="PF0610-like_Zn_ribbon_C"/>
</dbReference>
<name>A0A4V5PNB6_9BACT</name>
<dbReference type="AlphaFoldDB" id="A0A4V5PNB6"/>
<evidence type="ECO:0000259" key="2">
    <source>
        <dbReference type="Pfam" id="PF23470"/>
    </source>
</evidence>
<feature type="domain" description="PF0610-like rubredoxin-like zinc beta-ribbon C-terminal" evidence="2">
    <location>
        <begin position="68"/>
        <end position="106"/>
    </location>
</feature>
<dbReference type="Proteomes" id="UP000309215">
    <property type="component" value="Unassembled WGS sequence"/>
</dbReference>
<evidence type="ECO:0000259" key="1">
    <source>
        <dbReference type="Pfam" id="PF21476"/>
    </source>
</evidence>
<dbReference type="EMBL" id="SSMQ01000006">
    <property type="protein sequence ID" value="TKD10469.1"/>
    <property type="molecule type" value="Genomic_DNA"/>
</dbReference>
<organism evidence="3 4">
    <name type="scientific">Polyangium fumosum</name>
    <dbReference type="NCBI Taxonomy" id="889272"/>
    <lineage>
        <taxon>Bacteria</taxon>
        <taxon>Pseudomonadati</taxon>
        <taxon>Myxococcota</taxon>
        <taxon>Polyangia</taxon>
        <taxon>Polyangiales</taxon>
        <taxon>Polyangiaceae</taxon>
        <taxon>Polyangium</taxon>
    </lineage>
</organism>
<comment type="caution">
    <text evidence="3">The sequence shown here is derived from an EMBL/GenBank/DDBJ whole genome shotgun (WGS) entry which is preliminary data.</text>
</comment>
<reference evidence="3 4" key="1">
    <citation type="submission" date="2019-04" db="EMBL/GenBank/DDBJ databases">
        <authorList>
            <person name="Li Y."/>
            <person name="Wang J."/>
        </authorList>
    </citation>
    <scope>NUCLEOTIDE SEQUENCE [LARGE SCALE GENOMIC DNA]</scope>
    <source>
        <strain evidence="3 4">DSM 14668</strain>
    </source>
</reference>
<protein>
    <submittedName>
        <fullName evidence="3">Transcriptional regulator</fullName>
    </submittedName>
</protein>
<dbReference type="PANTHER" id="PTHR40663">
    <property type="match status" value="1"/>
</dbReference>
<dbReference type="Pfam" id="PF23470">
    <property type="entry name" value="Zn_ribbon_PF0610"/>
    <property type="match status" value="1"/>
</dbReference>
<gene>
    <name evidence="3" type="ORF">E8A74_08475</name>
</gene>
<dbReference type="InterPro" id="IPR049159">
    <property type="entry name" value="PF0610-like_wHTH_N"/>
</dbReference>
<dbReference type="OrthoDB" id="9800355at2"/>
<dbReference type="InterPro" id="IPR038767">
    <property type="entry name" value="PF0610-like"/>
</dbReference>
<dbReference type="PANTHER" id="PTHR40663:SF2">
    <property type="entry name" value="TRANSCRIPTIONAL REGULATOR"/>
    <property type="match status" value="1"/>
</dbReference>
<keyword evidence="4" id="KW-1185">Reference proteome</keyword>
<evidence type="ECO:0000313" key="3">
    <source>
        <dbReference type="EMBL" id="TKD10469.1"/>
    </source>
</evidence>